<evidence type="ECO:0000313" key="1">
    <source>
        <dbReference type="EMBL" id="KDO23764.1"/>
    </source>
</evidence>
<dbReference type="Proteomes" id="UP000030745">
    <property type="component" value="Unassembled WGS sequence"/>
</dbReference>
<gene>
    <name evidence="1" type="ORF">SPRG_10541</name>
</gene>
<organism evidence="1 2">
    <name type="scientific">Saprolegnia parasitica (strain CBS 223.65)</name>
    <dbReference type="NCBI Taxonomy" id="695850"/>
    <lineage>
        <taxon>Eukaryota</taxon>
        <taxon>Sar</taxon>
        <taxon>Stramenopiles</taxon>
        <taxon>Oomycota</taxon>
        <taxon>Saprolegniomycetes</taxon>
        <taxon>Saprolegniales</taxon>
        <taxon>Saprolegniaceae</taxon>
        <taxon>Saprolegnia</taxon>
    </lineage>
</organism>
<dbReference type="RefSeq" id="XP_012205579.1">
    <property type="nucleotide sequence ID" value="XM_012350189.1"/>
</dbReference>
<dbReference type="KEGG" id="spar:SPRG_10541"/>
<keyword evidence="2" id="KW-1185">Reference proteome</keyword>
<dbReference type="AlphaFoldDB" id="A0A067BZ34"/>
<sequence>MLPPSLRRVTFSELTADKATWDVLVTGLSRAHALDKLSWFWCYLQPSVVKAIAKSLPNWIHRGIRNISLDDSSLHDKVFRTEATKRRITYHVDRRTKLLVLESPVPHPQEL</sequence>
<evidence type="ECO:0000313" key="2">
    <source>
        <dbReference type="Proteomes" id="UP000030745"/>
    </source>
</evidence>
<reference evidence="1 2" key="1">
    <citation type="journal article" date="2013" name="PLoS Genet.">
        <title>Distinctive expansion of potential virulence genes in the genome of the oomycete fish pathogen Saprolegnia parasitica.</title>
        <authorList>
            <person name="Jiang R.H."/>
            <person name="de Bruijn I."/>
            <person name="Haas B.J."/>
            <person name="Belmonte R."/>
            <person name="Lobach L."/>
            <person name="Christie J."/>
            <person name="van den Ackerveken G."/>
            <person name="Bottin A."/>
            <person name="Bulone V."/>
            <person name="Diaz-Moreno S.M."/>
            <person name="Dumas B."/>
            <person name="Fan L."/>
            <person name="Gaulin E."/>
            <person name="Govers F."/>
            <person name="Grenville-Briggs L.J."/>
            <person name="Horner N.R."/>
            <person name="Levin J.Z."/>
            <person name="Mammella M."/>
            <person name="Meijer H.J."/>
            <person name="Morris P."/>
            <person name="Nusbaum C."/>
            <person name="Oome S."/>
            <person name="Phillips A.J."/>
            <person name="van Rooyen D."/>
            <person name="Rzeszutek E."/>
            <person name="Saraiva M."/>
            <person name="Secombes C.J."/>
            <person name="Seidl M.F."/>
            <person name="Snel B."/>
            <person name="Stassen J.H."/>
            <person name="Sykes S."/>
            <person name="Tripathy S."/>
            <person name="van den Berg H."/>
            <person name="Vega-Arreguin J.C."/>
            <person name="Wawra S."/>
            <person name="Young S.K."/>
            <person name="Zeng Q."/>
            <person name="Dieguez-Uribeondo J."/>
            <person name="Russ C."/>
            <person name="Tyler B.M."/>
            <person name="van West P."/>
        </authorList>
    </citation>
    <scope>NUCLEOTIDE SEQUENCE [LARGE SCALE GENOMIC DNA]</scope>
    <source>
        <strain evidence="1 2">CBS 223.65</strain>
    </source>
</reference>
<proteinExistence type="predicted"/>
<accession>A0A067BZ34</accession>
<protein>
    <submittedName>
        <fullName evidence="1">Uncharacterized protein</fullName>
    </submittedName>
</protein>
<dbReference type="VEuPathDB" id="FungiDB:SPRG_10541"/>
<dbReference type="EMBL" id="KK583250">
    <property type="protein sequence ID" value="KDO23764.1"/>
    <property type="molecule type" value="Genomic_DNA"/>
</dbReference>
<dbReference type="GeneID" id="24132647"/>
<name>A0A067BZ34_SAPPC</name>